<keyword evidence="1" id="KW-0540">Nuclease</keyword>
<organism evidence="1 2">
    <name type="scientific">Planotetraspora mira</name>
    <dbReference type="NCBI Taxonomy" id="58121"/>
    <lineage>
        <taxon>Bacteria</taxon>
        <taxon>Bacillati</taxon>
        <taxon>Actinomycetota</taxon>
        <taxon>Actinomycetes</taxon>
        <taxon>Streptosporangiales</taxon>
        <taxon>Streptosporangiaceae</taxon>
        <taxon>Planotetraspora</taxon>
    </lineage>
</organism>
<dbReference type="CDD" id="cd00085">
    <property type="entry name" value="HNHc"/>
    <property type="match status" value="1"/>
</dbReference>
<comment type="caution">
    <text evidence="1">The sequence shown here is derived from an EMBL/GenBank/DDBJ whole genome shotgun (WGS) entry which is preliminary data.</text>
</comment>
<proteinExistence type="predicted"/>
<keyword evidence="2" id="KW-1185">Reference proteome</keyword>
<gene>
    <name evidence="1" type="ORF">Pmi06nite_75810</name>
</gene>
<dbReference type="EMBL" id="BOOO01000047">
    <property type="protein sequence ID" value="GII34139.1"/>
    <property type="molecule type" value="Genomic_DNA"/>
</dbReference>
<name>A0A8J3U169_9ACTN</name>
<protein>
    <submittedName>
        <fullName evidence="1">HNH endonuclease</fullName>
    </submittedName>
</protein>
<dbReference type="GO" id="GO:0004519">
    <property type="term" value="F:endonuclease activity"/>
    <property type="evidence" value="ECO:0007669"/>
    <property type="project" value="UniProtKB-KW"/>
</dbReference>
<dbReference type="Proteomes" id="UP000650628">
    <property type="component" value="Unassembled WGS sequence"/>
</dbReference>
<keyword evidence="1" id="KW-0255">Endonuclease</keyword>
<evidence type="ECO:0000313" key="1">
    <source>
        <dbReference type="EMBL" id="GII34139.1"/>
    </source>
</evidence>
<reference evidence="1 2" key="1">
    <citation type="submission" date="2021-01" db="EMBL/GenBank/DDBJ databases">
        <title>Whole genome shotgun sequence of Planotetraspora mira NBRC 15435.</title>
        <authorList>
            <person name="Komaki H."/>
            <person name="Tamura T."/>
        </authorList>
    </citation>
    <scope>NUCLEOTIDE SEQUENCE [LARGE SCALE GENOMIC DNA]</scope>
    <source>
        <strain evidence="1 2">NBRC 15435</strain>
    </source>
</reference>
<keyword evidence="1" id="KW-0378">Hydrolase</keyword>
<dbReference type="InterPro" id="IPR003615">
    <property type="entry name" value="HNH_nuc"/>
</dbReference>
<evidence type="ECO:0000313" key="2">
    <source>
        <dbReference type="Proteomes" id="UP000650628"/>
    </source>
</evidence>
<accession>A0A8J3U169</accession>
<sequence length="280" mass="31478">MWYLNPPSHTARSSFMTCISRIRNKQLQERLKLSEEEVVAAADSYAAAAQQTMLHSLDDSDFNLSLVSKDEMIEVYERRMAKKEAAGRAIYDDLISAPAHGRCPLCGQRIVSTLDHHLPKTLYPALAVDPLNLVPACADCNKLKMNKAPSASAEETLHPYFDNVENDPWLHAEVIEIAPAAVRFYVSPPPQWNDTLLRRVRLHFKTFNLAALYASQAAQELNNIKYILSQILSKNGPDQVREHLCDQAISRRVANINSWQTATYAALSSSTWFCEGGFEE</sequence>
<dbReference type="Gene3D" id="1.10.30.50">
    <property type="match status" value="1"/>
</dbReference>
<dbReference type="AlphaFoldDB" id="A0A8J3U169"/>